<dbReference type="Proteomes" id="UP000234681">
    <property type="component" value="Chromosome 2"/>
</dbReference>
<protein>
    <submittedName>
        <fullName evidence="2">RCG28544</fullName>
    </submittedName>
</protein>
<evidence type="ECO:0000313" key="2">
    <source>
        <dbReference type="EMBL" id="EDL82270.1"/>
    </source>
</evidence>
<evidence type="ECO:0000313" key="3">
    <source>
        <dbReference type="Proteomes" id="UP000234681"/>
    </source>
</evidence>
<accession>A6HVY4</accession>
<proteinExistence type="predicted"/>
<reference evidence="3" key="1">
    <citation type="submission" date="2005-09" db="EMBL/GenBank/DDBJ databases">
        <authorList>
            <person name="Mural R.J."/>
            <person name="Li P.W."/>
            <person name="Adams M.D."/>
            <person name="Amanatides P.G."/>
            <person name="Baden-Tillson H."/>
            <person name="Barnstead M."/>
            <person name="Chin S.H."/>
            <person name="Dew I."/>
            <person name="Evans C.A."/>
            <person name="Ferriera S."/>
            <person name="Flanigan M."/>
            <person name="Fosler C."/>
            <person name="Glodek A."/>
            <person name="Gu Z."/>
            <person name="Holt R.A."/>
            <person name="Jennings D."/>
            <person name="Kraft C.L."/>
            <person name="Lu F."/>
            <person name="Nguyen T."/>
            <person name="Nusskern D.R."/>
            <person name="Pfannkoch C.M."/>
            <person name="Sitter C."/>
            <person name="Sutton G.G."/>
            <person name="Venter J.C."/>
            <person name="Wang Z."/>
            <person name="Woodage T."/>
            <person name="Zheng X.H."/>
            <person name="Zhong F."/>
        </authorList>
    </citation>
    <scope>NUCLEOTIDE SEQUENCE [LARGE SCALE GENOMIC DNA]</scope>
    <source>
        <strain>BN</strain>
        <strain evidence="3">Sprague-Dawley</strain>
    </source>
</reference>
<feature type="region of interest" description="Disordered" evidence="1">
    <location>
        <begin position="1"/>
        <end position="26"/>
    </location>
</feature>
<evidence type="ECO:0000256" key="1">
    <source>
        <dbReference type="SAM" id="MobiDB-lite"/>
    </source>
</evidence>
<gene>
    <name evidence="2" type="ORF">rCG_28544</name>
</gene>
<name>A6HVY4_RAT</name>
<dbReference type="AlphaFoldDB" id="A6HVY4"/>
<sequence length="63" mass="7055">MDAGGNLEPSLERSGAQLPPPRGRREVVTHARCKRGSEWKIKSQLFPVLQNFTSENLIPNVLK</sequence>
<organism evidence="2 3">
    <name type="scientific">Rattus norvegicus</name>
    <name type="common">Rat</name>
    <dbReference type="NCBI Taxonomy" id="10116"/>
    <lineage>
        <taxon>Eukaryota</taxon>
        <taxon>Metazoa</taxon>
        <taxon>Chordata</taxon>
        <taxon>Craniata</taxon>
        <taxon>Vertebrata</taxon>
        <taxon>Euteleostomi</taxon>
        <taxon>Mammalia</taxon>
        <taxon>Eutheria</taxon>
        <taxon>Euarchontoglires</taxon>
        <taxon>Glires</taxon>
        <taxon>Rodentia</taxon>
        <taxon>Myomorpha</taxon>
        <taxon>Muroidea</taxon>
        <taxon>Muridae</taxon>
        <taxon>Murinae</taxon>
        <taxon>Rattus</taxon>
    </lineage>
</organism>
<dbReference type="EMBL" id="CH473952">
    <property type="protein sequence ID" value="EDL82270.1"/>
    <property type="molecule type" value="Genomic_DNA"/>
</dbReference>